<dbReference type="KEGG" id="pdio:PDMSB3_0797.1"/>
<dbReference type="RefSeq" id="WP_007176484.1">
    <property type="nucleotide sequence ID" value="NZ_LR699554.1"/>
</dbReference>
<keyword evidence="1" id="KW-0732">Signal</keyword>
<evidence type="ECO:0000256" key="1">
    <source>
        <dbReference type="SAM" id="SignalP"/>
    </source>
</evidence>
<gene>
    <name evidence="2" type="ORF">PDMSB3_0797</name>
</gene>
<reference evidence="2 3" key="1">
    <citation type="submission" date="2019-08" db="EMBL/GenBank/DDBJ databases">
        <authorList>
            <person name="Herpell B J."/>
        </authorList>
    </citation>
    <scope>NUCLEOTIDE SEQUENCE [LARGE SCALE GENOMIC DNA]</scope>
    <source>
        <strain evidence="3">Msb3</strain>
    </source>
</reference>
<protein>
    <submittedName>
        <fullName evidence="2">Uncharacterized protein</fullName>
    </submittedName>
</protein>
<keyword evidence="3" id="KW-1185">Reference proteome</keyword>
<organism evidence="2 3">
    <name type="scientific">Paraburkholderia dioscoreae</name>
    <dbReference type="NCBI Taxonomy" id="2604047"/>
    <lineage>
        <taxon>Bacteria</taxon>
        <taxon>Pseudomonadati</taxon>
        <taxon>Pseudomonadota</taxon>
        <taxon>Betaproteobacteria</taxon>
        <taxon>Burkholderiales</taxon>
        <taxon>Burkholderiaceae</taxon>
        <taxon>Paraburkholderia</taxon>
    </lineage>
</organism>
<feature type="signal peptide" evidence="1">
    <location>
        <begin position="1"/>
        <end position="29"/>
    </location>
</feature>
<evidence type="ECO:0000313" key="3">
    <source>
        <dbReference type="Proteomes" id="UP000325811"/>
    </source>
</evidence>
<accession>A0A5Q4YVL7</accession>
<dbReference type="AlphaFoldDB" id="A0A5Q4YVL7"/>
<feature type="chain" id="PRO_5024810462" evidence="1">
    <location>
        <begin position="30"/>
        <end position="146"/>
    </location>
</feature>
<proteinExistence type="predicted"/>
<name>A0A5Q4YVL7_9BURK</name>
<dbReference type="EMBL" id="LR699554">
    <property type="protein sequence ID" value="VVD32095.1"/>
    <property type="molecule type" value="Genomic_DNA"/>
</dbReference>
<sequence length="146" mass="15339">MLDFVPMSCWRKLFIVVLLALSLPVQSFAALSMKCESSHYVGDGAPTHHEHAGSMAQHHDHAGMEAAQADPIAGAHLQHYNPGSSEHHVHACSACASCCFGGALPITPAASLSASAIQFAVPLPPAVRVASFLTDGVERPPRLPLV</sequence>
<evidence type="ECO:0000313" key="2">
    <source>
        <dbReference type="EMBL" id="VVD32095.1"/>
    </source>
</evidence>
<dbReference type="Proteomes" id="UP000325811">
    <property type="component" value="Chromosome II"/>
</dbReference>